<name>A0A1F5LTI9_PENAI</name>
<sequence length="308" mass="33964">METSMISIGTHRLSYSITGTPRGPDDPLVVIIPGSGDVASSYTALEPLVSQFAQILLYDRSGLGKSESGPNRITGVASAIELHSLLQATQQQGPIILAAHSYGGLVAREYLHLHPERVCGMVLFETATENNLDFFQVPDPNIAAVLGDLKLSQITGLRADSVLTRDQWRQRAMEMARGAVTGEAEANSAVEVCQTLGEKKQFERQALGDKPLSVILCKSVTEYERIFEKGVEAGNGTTAQQRTFRKLLDGWEVAARRLSEEQLRLSSRTHFVYLPDCGHNVHLIRPDVVAEEIRWVLDMLRDRGVQKL</sequence>
<dbReference type="InterPro" id="IPR000073">
    <property type="entry name" value="AB_hydrolase_1"/>
</dbReference>
<evidence type="ECO:0000313" key="2">
    <source>
        <dbReference type="EMBL" id="OGE56533.1"/>
    </source>
</evidence>
<dbReference type="InterPro" id="IPR029058">
    <property type="entry name" value="AB_hydrolase_fold"/>
</dbReference>
<dbReference type="GO" id="GO:0017000">
    <property type="term" value="P:antibiotic biosynthetic process"/>
    <property type="evidence" value="ECO:0007669"/>
    <property type="project" value="UniProtKB-ARBA"/>
</dbReference>
<dbReference type="Pfam" id="PF12697">
    <property type="entry name" value="Abhydrolase_6"/>
    <property type="match status" value="1"/>
</dbReference>
<dbReference type="AlphaFoldDB" id="A0A1F5LTI9"/>
<dbReference type="RefSeq" id="XP_022491961.1">
    <property type="nucleotide sequence ID" value="XM_022628861.1"/>
</dbReference>
<gene>
    <name evidence="2" type="ORF">PENARI_c003G12514</name>
</gene>
<evidence type="ECO:0000313" key="3">
    <source>
        <dbReference type="Proteomes" id="UP000177622"/>
    </source>
</evidence>
<dbReference type="SUPFAM" id="SSF53474">
    <property type="entry name" value="alpha/beta-Hydrolases"/>
    <property type="match status" value="1"/>
</dbReference>
<dbReference type="STRING" id="1835702.A0A1F5LTI9"/>
<organism evidence="2 3">
    <name type="scientific">Penicillium arizonense</name>
    <dbReference type="NCBI Taxonomy" id="1835702"/>
    <lineage>
        <taxon>Eukaryota</taxon>
        <taxon>Fungi</taxon>
        <taxon>Dikarya</taxon>
        <taxon>Ascomycota</taxon>
        <taxon>Pezizomycotina</taxon>
        <taxon>Eurotiomycetes</taxon>
        <taxon>Eurotiomycetidae</taxon>
        <taxon>Eurotiales</taxon>
        <taxon>Aspergillaceae</taxon>
        <taxon>Penicillium</taxon>
    </lineage>
</organism>
<dbReference type="Proteomes" id="UP000177622">
    <property type="component" value="Unassembled WGS sequence"/>
</dbReference>
<proteinExistence type="predicted"/>
<dbReference type="GO" id="GO:0072330">
    <property type="term" value="P:monocarboxylic acid biosynthetic process"/>
    <property type="evidence" value="ECO:0007669"/>
    <property type="project" value="UniProtKB-ARBA"/>
</dbReference>
<accession>A0A1F5LTI9</accession>
<dbReference type="InterPro" id="IPR050266">
    <property type="entry name" value="AB_hydrolase_sf"/>
</dbReference>
<reference evidence="2 3" key="1">
    <citation type="journal article" date="2016" name="Sci. Rep.">
        <title>Penicillium arizonense, a new, genome sequenced fungal species, reveals a high chemical diversity in secreted metabolites.</title>
        <authorList>
            <person name="Grijseels S."/>
            <person name="Nielsen J.C."/>
            <person name="Randelovic M."/>
            <person name="Nielsen J."/>
            <person name="Nielsen K.F."/>
            <person name="Workman M."/>
            <person name="Frisvad J.C."/>
        </authorList>
    </citation>
    <scope>NUCLEOTIDE SEQUENCE [LARGE SCALE GENOMIC DNA]</scope>
    <source>
        <strain evidence="2 3">CBS 141311</strain>
    </source>
</reference>
<dbReference type="GeneID" id="34573595"/>
<keyword evidence="3" id="KW-1185">Reference proteome</keyword>
<evidence type="ECO:0000259" key="1">
    <source>
        <dbReference type="Pfam" id="PF12697"/>
    </source>
</evidence>
<dbReference type="PANTHER" id="PTHR43798">
    <property type="entry name" value="MONOACYLGLYCEROL LIPASE"/>
    <property type="match status" value="1"/>
</dbReference>
<dbReference type="Gene3D" id="3.40.50.1820">
    <property type="entry name" value="alpha/beta hydrolase"/>
    <property type="match status" value="1"/>
</dbReference>
<dbReference type="EMBL" id="LXJU01000003">
    <property type="protein sequence ID" value="OGE56533.1"/>
    <property type="molecule type" value="Genomic_DNA"/>
</dbReference>
<dbReference type="OrthoDB" id="294702at2759"/>
<comment type="caution">
    <text evidence="2">The sequence shown here is derived from an EMBL/GenBank/DDBJ whole genome shotgun (WGS) entry which is preliminary data.</text>
</comment>
<protein>
    <recommendedName>
        <fullName evidence="1">AB hydrolase-1 domain-containing protein</fullName>
    </recommendedName>
</protein>
<feature type="domain" description="AB hydrolase-1" evidence="1">
    <location>
        <begin position="29"/>
        <end position="291"/>
    </location>
</feature>